<feature type="domain" description="GST C-terminal" evidence="6">
    <location>
        <begin position="85"/>
        <end position="222"/>
    </location>
</feature>
<name>A0AAV2S513_MEGNR</name>
<gene>
    <name evidence="7" type="ORF">MNOR_LOCUS32363</name>
</gene>
<dbReference type="Pfam" id="PF14497">
    <property type="entry name" value="GST_C_3"/>
    <property type="match status" value="1"/>
</dbReference>
<evidence type="ECO:0000259" key="5">
    <source>
        <dbReference type="PROSITE" id="PS50404"/>
    </source>
</evidence>
<feature type="domain" description="GST N-terminal" evidence="5">
    <location>
        <begin position="2"/>
        <end position="83"/>
    </location>
</feature>
<accession>A0AAV2S513</accession>
<dbReference type="InterPro" id="IPR004045">
    <property type="entry name" value="Glutathione_S-Trfase_N"/>
</dbReference>
<dbReference type="InterPro" id="IPR036282">
    <property type="entry name" value="Glutathione-S-Trfase_C_sf"/>
</dbReference>
<evidence type="ECO:0000256" key="3">
    <source>
        <dbReference type="ARBA" id="ARBA00038317"/>
    </source>
</evidence>
<dbReference type="Gene3D" id="1.20.1050.130">
    <property type="match status" value="1"/>
</dbReference>
<evidence type="ECO:0000259" key="6">
    <source>
        <dbReference type="PROSITE" id="PS50405"/>
    </source>
</evidence>
<dbReference type="PANTHER" id="PTHR11571">
    <property type="entry name" value="GLUTATHIONE S-TRANSFERASE"/>
    <property type="match status" value="1"/>
</dbReference>
<dbReference type="Proteomes" id="UP001497623">
    <property type="component" value="Unassembled WGS sequence"/>
</dbReference>
<dbReference type="InterPro" id="IPR010987">
    <property type="entry name" value="Glutathione-S-Trfase_C-like"/>
</dbReference>
<dbReference type="GO" id="GO:0004364">
    <property type="term" value="F:glutathione transferase activity"/>
    <property type="evidence" value="ECO:0007669"/>
    <property type="project" value="UniProtKB-EC"/>
</dbReference>
<dbReference type="InterPro" id="IPR040079">
    <property type="entry name" value="Glutathione_S-Trfase"/>
</dbReference>
<protein>
    <recommendedName>
        <fullName evidence="1">glutathione transferase</fullName>
        <ecNumber evidence="1">2.5.1.18</ecNumber>
    </recommendedName>
</protein>
<dbReference type="EMBL" id="CAXKWB010043842">
    <property type="protein sequence ID" value="CAL4159968.1"/>
    <property type="molecule type" value="Genomic_DNA"/>
</dbReference>
<dbReference type="EC" id="2.5.1.18" evidence="1"/>
<dbReference type="GO" id="GO:0006749">
    <property type="term" value="P:glutathione metabolic process"/>
    <property type="evidence" value="ECO:0007669"/>
    <property type="project" value="TreeGrafter"/>
</dbReference>
<dbReference type="InterPro" id="IPR036249">
    <property type="entry name" value="Thioredoxin-like_sf"/>
</dbReference>
<dbReference type="SFLD" id="SFLDS00019">
    <property type="entry name" value="Glutathione_Transferase_(cytos"/>
    <property type="match status" value="1"/>
</dbReference>
<evidence type="ECO:0000313" key="7">
    <source>
        <dbReference type="EMBL" id="CAL4159968.1"/>
    </source>
</evidence>
<dbReference type="PROSITE" id="PS50404">
    <property type="entry name" value="GST_NTER"/>
    <property type="match status" value="1"/>
</dbReference>
<dbReference type="SFLD" id="SFLDG00363">
    <property type="entry name" value="AMPS_(cytGST):_Alpha-__Mu-__Pi"/>
    <property type="match status" value="1"/>
</dbReference>
<proteinExistence type="inferred from homology"/>
<dbReference type="SFLD" id="SFLDG01205">
    <property type="entry name" value="AMPS.1"/>
    <property type="match status" value="1"/>
</dbReference>
<evidence type="ECO:0000256" key="1">
    <source>
        <dbReference type="ARBA" id="ARBA00012452"/>
    </source>
</evidence>
<comment type="caution">
    <text evidence="7">The sequence shown here is derived from an EMBL/GenBank/DDBJ whole genome shotgun (WGS) entry which is preliminary data.</text>
</comment>
<dbReference type="SUPFAM" id="SSF47616">
    <property type="entry name" value="GST C-terminal domain-like"/>
    <property type="match status" value="1"/>
</dbReference>
<dbReference type="PROSITE" id="PS50405">
    <property type="entry name" value="GST_CTER"/>
    <property type="match status" value="1"/>
</dbReference>
<dbReference type="PANTHER" id="PTHR11571:SF224">
    <property type="entry name" value="HEMATOPOIETIC PROSTAGLANDIN D SYNTHASE"/>
    <property type="match status" value="1"/>
</dbReference>
<dbReference type="AlphaFoldDB" id="A0AAV2S513"/>
<organism evidence="7 8">
    <name type="scientific">Meganyctiphanes norvegica</name>
    <name type="common">Northern krill</name>
    <name type="synonym">Thysanopoda norvegica</name>
    <dbReference type="NCBI Taxonomy" id="48144"/>
    <lineage>
        <taxon>Eukaryota</taxon>
        <taxon>Metazoa</taxon>
        <taxon>Ecdysozoa</taxon>
        <taxon>Arthropoda</taxon>
        <taxon>Crustacea</taxon>
        <taxon>Multicrustacea</taxon>
        <taxon>Malacostraca</taxon>
        <taxon>Eumalacostraca</taxon>
        <taxon>Eucarida</taxon>
        <taxon>Euphausiacea</taxon>
        <taxon>Euphausiidae</taxon>
        <taxon>Meganyctiphanes</taxon>
    </lineage>
</organism>
<keyword evidence="2" id="KW-0808">Transferase</keyword>
<reference evidence="7 8" key="1">
    <citation type="submission" date="2024-05" db="EMBL/GenBank/DDBJ databases">
        <authorList>
            <person name="Wallberg A."/>
        </authorList>
    </citation>
    <scope>NUCLEOTIDE SEQUENCE [LARGE SCALE GENOMIC DNA]</scope>
</reference>
<sequence>MSIYKLTYFNACGLAELSRWCFAYGKIPFIDERITIEKWPQLKKELTSRGLAGNVPILTVDSHQLQESLAIARYIAKIAGLVPKDPLEAAVADACVDSLTGIGAQFRMMIRNGKPLIEFIPKTIDPLGPEFTEQRQRMEGEFGQNVIHPVLRRMELQLQDKKWLTSHGVSWADLYTCQQFEYKRRFFPDLLDGYPSVQTLVDQVRNIDSIKKWISTRPHTNM</sequence>
<evidence type="ECO:0000256" key="4">
    <source>
        <dbReference type="ARBA" id="ARBA00047960"/>
    </source>
</evidence>
<evidence type="ECO:0000313" key="8">
    <source>
        <dbReference type="Proteomes" id="UP001497623"/>
    </source>
</evidence>
<dbReference type="SUPFAM" id="SSF52833">
    <property type="entry name" value="Thioredoxin-like"/>
    <property type="match status" value="1"/>
</dbReference>
<evidence type="ECO:0000256" key="2">
    <source>
        <dbReference type="ARBA" id="ARBA00022679"/>
    </source>
</evidence>
<keyword evidence="8" id="KW-1185">Reference proteome</keyword>
<comment type="catalytic activity">
    <reaction evidence="4">
        <text>RX + glutathione = an S-substituted glutathione + a halide anion + H(+)</text>
        <dbReference type="Rhea" id="RHEA:16437"/>
        <dbReference type="ChEBI" id="CHEBI:15378"/>
        <dbReference type="ChEBI" id="CHEBI:16042"/>
        <dbReference type="ChEBI" id="CHEBI:17792"/>
        <dbReference type="ChEBI" id="CHEBI:57925"/>
        <dbReference type="ChEBI" id="CHEBI:90779"/>
        <dbReference type="EC" id="2.5.1.18"/>
    </reaction>
</comment>
<dbReference type="Pfam" id="PF02798">
    <property type="entry name" value="GST_N"/>
    <property type="match status" value="1"/>
</dbReference>
<dbReference type="InterPro" id="IPR050213">
    <property type="entry name" value="GST_superfamily"/>
</dbReference>
<comment type="similarity">
    <text evidence="3">Belongs to the GST superfamily. Sigma family.</text>
</comment>
<dbReference type="InterPro" id="IPR004046">
    <property type="entry name" value="GST_C"/>
</dbReference>
<dbReference type="CDD" id="cd03039">
    <property type="entry name" value="GST_N_Sigma_like"/>
    <property type="match status" value="1"/>
</dbReference>